<dbReference type="InterPro" id="IPR012675">
    <property type="entry name" value="Beta-grasp_dom_sf"/>
</dbReference>
<dbReference type="Proteomes" id="UP000732193">
    <property type="component" value="Unassembled WGS sequence"/>
</dbReference>
<evidence type="ECO:0000256" key="5">
    <source>
        <dbReference type="ARBA" id="ARBA00023004"/>
    </source>
</evidence>
<evidence type="ECO:0000313" key="10">
    <source>
        <dbReference type="EMBL" id="MBM1715032.1"/>
    </source>
</evidence>
<dbReference type="Gene3D" id="3.30.70.20">
    <property type="match status" value="1"/>
</dbReference>
<dbReference type="GO" id="GO:0046872">
    <property type="term" value="F:metal ion binding"/>
    <property type="evidence" value="ECO:0007669"/>
    <property type="project" value="UniProtKB-KW"/>
</dbReference>
<dbReference type="PROSITE" id="PS51384">
    <property type="entry name" value="FAD_FR"/>
    <property type="match status" value="1"/>
</dbReference>
<dbReference type="InterPro" id="IPR017927">
    <property type="entry name" value="FAD-bd_FR_type"/>
</dbReference>
<keyword evidence="3" id="KW-0479">Metal-binding</keyword>
<dbReference type="SUPFAM" id="SSF54862">
    <property type="entry name" value="4Fe-4S ferredoxins"/>
    <property type="match status" value="1"/>
</dbReference>
<dbReference type="Gene3D" id="2.40.30.10">
    <property type="entry name" value="Translation factors"/>
    <property type="match status" value="1"/>
</dbReference>
<feature type="domain" description="FAD-binding FR-type" evidence="9">
    <location>
        <begin position="752"/>
        <end position="854"/>
    </location>
</feature>
<comment type="caution">
    <text evidence="10">The sequence shown here is derived from an EMBL/GenBank/DDBJ whole genome shotgun (WGS) entry which is preliminary data.</text>
</comment>
<reference evidence="10 11" key="1">
    <citation type="submission" date="2021-01" db="EMBL/GenBank/DDBJ databases">
        <title>Diatom-associated Roseobacters Show Island Model of Population Structure.</title>
        <authorList>
            <person name="Qu L."/>
            <person name="Feng X."/>
            <person name="Chen Y."/>
            <person name="Li L."/>
            <person name="Wang X."/>
            <person name="Hu Z."/>
            <person name="Wang H."/>
            <person name="Luo H."/>
        </authorList>
    </citation>
    <scope>NUCLEOTIDE SEQUENCE [LARGE SCALE GENOMIC DNA]</scope>
    <source>
        <strain evidence="10 11">TR60-84</strain>
    </source>
</reference>
<dbReference type="GO" id="GO:0016491">
    <property type="term" value="F:oxidoreductase activity"/>
    <property type="evidence" value="ECO:0007669"/>
    <property type="project" value="UniProtKB-KW"/>
</dbReference>
<dbReference type="PROSITE" id="PS51379">
    <property type="entry name" value="4FE4S_FER_2"/>
    <property type="match status" value="1"/>
</dbReference>
<dbReference type="InterPro" id="IPR017896">
    <property type="entry name" value="4Fe4S_Fe-S-bd"/>
</dbReference>
<dbReference type="InterPro" id="IPR017900">
    <property type="entry name" value="4Fe4S_Fe_S_CS"/>
</dbReference>
<dbReference type="Pfam" id="PF12838">
    <property type="entry name" value="Fer4_7"/>
    <property type="match status" value="1"/>
</dbReference>
<dbReference type="RefSeq" id="WP_203242937.1">
    <property type="nucleotide sequence ID" value="NZ_JAFBRH010000004.1"/>
</dbReference>
<dbReference type="InterPro" id="IPR006058">
    <property type="entry name" value="2Fe2S_fd_BS"/>
</dbReference>
<dbReference type="SUPFAM" id="SSF63380">
    <property type="entry name" value="Riboflavin synthase domain-like"/>
    <property type="match status" value="1"/>
</dbReference>
<gene>
    <name evidence="10" type="ORF">JQV55_15790</name>
</gene>
<evidence type="ECO:0000256" key="4">
    <source>
        <dbReference type="ARBA" id="ARBA00023002"/>
    </source>
</evidence>
<dbReference type="Pfam" id="PF00111">
    <property type="entry name" value="Fer2"/>
    <property type="match status" value="1"/>
</dbReference>
<dbReference type="PANTHER" id="PTHR47354:SF1">
    <property type="entry name" value="CARNITINE MONOOXYGENASE REDUCTASE SUBUNIT"/>
    <property type="match status" value="1"/>
</dbReference>
<feature type="domain" description="2Fe-2S ferredoxin-type" evidence="7">
    <location>
        <begin position="981"/>
        <end position="1067"/>
    </location>
</feature>
<keyword evidence="2" id="KW-0001">2Fe-2S</keyword>
<organism evidence="10 11">
    <name type="scientific">Sulfitobacter geojensis</name>
    <dbReference type="NCBI Taxonomy" id="1342299"/>
    <lineage>
        <taxon>Bacteria</taxon>
        <taxon>Pseudomonadati</taxon>
        <taxon>Pseudomonadota</taxon>
        <taxon>Alphaproteobacteria</taxon>
        <taxon>Rhodobacterales</taxon>
        <taxon>Roseobacteraceae</taxon>
        <taxon>Sulfitobacter</taxon>
    </lineage>
</organism>
<protein>
    <submittedName>
        <fullName evidence="10">4Fe-4S dicluster domain-containing protein</fullName>
    </submittedName>
</protein>
<dbReference type="PROSITE" id="PS51085">
    <property type="entry name" value="2FE2S_FER_2"/>
    <property type="match status" value="1"/>
</dbReference>
<dbReference type="CDD" id="cd06185">
    <property type="entry name" value="PDR_like"/>
    <property type="match status" value="1"/>
</dbReference>
<evidence type="ECO:0000259" key="7">
    <source>
        <dbReference type="PROSITE" id="PS51085"/>
    </source>
</evidence>
<dbReference type="PROSITE" id="PS00197">
    <property type="entry name" value="2FE2S_FER_1"/>
    <property type="match status" value="1"/>
</dbReference>
<evidence type="ECO:0000256" key="1">
    <source>
        <dbReference type="ARBA" id="ARBA00022630"/>
    </source>
</evidence>
<evidence type="ECO:0000256" key="2">
    <source>
        <dbReference type="ARBA" id="ARBA00022714"/>
    </source>
</evidence>
<dbReference type="InterPro" id="IPR036010">
    <property type="entry name" value="2Fe-2S_ferredoxin-like_sf"/>
</dbReference>
<dbReference type="GO" id="GO:0051537">
    <property type="term" value="F:2 iron, 2 sulfur cluster binding"/>
    <property type="evidence" value="ECO:0007669"/>
    <property type="project" value="UniProtKB-KW"/>
</dbReference>
<keyword evidence="4" id="KW-0560">Oxidoreductase</keyword>
<sequence length="1067" mass="115337">MKIFSSKNRPLHLGGYPLERLQRRSGLPAQMPDIPFPETRFERPETPQSIANAMAPYQAMMDVLRAGKANPVRAEIPKYPTERANHIKAFGYYNDASMMGICALPDAARLGEPRQSAGTEALAEDLRSRQTKTLAAGVDVIMANLREAATTPVPPLPDHSHAVVILFAYGRDPRPDESGTDWIVDIQAERAALRATENATVIADYIRQLGFDARVHSATTSDINLGTCALASGLAVWENGTLQNPWLGTRFGLAVVSTDMVLSPDMPLAPMAEQPQGILNGLPWKLGTHGGLRAGTSDPFAKRDYVDGAHPFETLKRVPDPTTYIDAPNVPRVPKRSDLFARGQFGDMGPKVQDAMKGGHHVVKSAPAAAQRRLLGALILLQDGAVSAEQSGADPARNAANLKAASYFLGSDASGLSACPDWTWYSHDATGTPITPPHDQALSLIVDQGFETTDGSSGDDWISVSQSMRAYLRFSIIGGIIAQHMRNLGYASKSHTVMDGDVLQPPLLLLAGLGEVSRIGEVILNPFLGPRLKSGVVTTTMPVEHDMPIDFGLQKFCEACNKCARECPSGAITAGPKKMFNGYEIWKSDSQKCATYRITNQGGGMCGRCMKTCPWNLEGLFAEAPFRWAAMHIPKAAPMLAKLDDKLGNGGLNPVKKWWWDIEMKADGGFAAPAAPVNTRDLQTDLDLKFEDQTLAVYPAPLAPHPWPYPDPMNREAGIAAHAALLSADEHRAKTAAGDTDHLHLYQGAGDAPVLDLRVTDVEALTDAVTLYTFSDPQGAELPAWTAGGHLDLVVAPEFLRPYSLLSDPADRSKYQIAVLREDEGRGGSSLLHRVFTTNRRVFVSKPVNHFELVEDAPHSLLMGGGIGVTPMIAFAHRLHALGRPFDLHYSASTRAAAAFCDILKAMPWASRVHLHMSDEGSRADLPAIMSALPKGAHVYTCGPDTYMQAVMDSAIASNIPETQRHLEYFSTPELPEYVNHPFTLRLKSGREIAVPADQSASDALIAAGLPVDIKCSDGICGVCKCGVLEGAVEHRDFVLSAAQRERAMILCQSRAATPNATLEIDL</sequence>
<dbReference type="SUPFAM" id="SSF52343">
    <property type="entry name" value="Ferredoxin reductase-like, C-terminal NADP-linked domain"/>
    <property type="match status" value="1"/>
</dbReference>
<keyword evidence="5" id="KW-0408">Iron</keyword>
<evidence type="ECO:0000259" key="8">
    <source>
        <dbReference type="PROSITE" id="PS51379"/>
    </source>
</evidence>
<dbReference type="PANTHER" id="PTHR47354">
    <property type="entry name" value="NADH OXIDOREDUCTASE HCR"/>
    <property type="match status" value="1"/>
</dbReference>
<evidence type="ECO:0000313" key="11">
    <source>
        <dbReference type="Proteomes" id="UP000732193"/>
    </source>
</evidence>
<dbReference type="PRINTS" id="PR00409">
    <property type="entry name" value="PHDIOXRDTASE"/>
</dbReference>
<keyword evidence="1" id="KW-0285">Flavoprotein</keyword>
<name>A0AAE3B787_9RHOB</name>
<dbReference type="PROSITE" id="PS00198">
    <property type="entry name" value="4FE4S_FER_1"/>
    <property type="match status" value="1"/>
</dbReference>
<dbReference type="CDD" id="cd00207">
    <property type="entry name" value="fer2"/>
    <property type="match status" value="1"/>
</dbReference>
<feature type="domain" description="4Fe-4S ferredoxin-type" evidence="8">
    <location>
        <begin position="547"/>
        <end position="577"/>
    </location>
</feature>
<proteinExistence type="predicted"/>
<keyword evidence="11" id="KW-1185">Reference proteome</keyword>
<dbReference type="EMBL" id="JAFBRM010000004">
    <property type="protein sequence ID" value="MBM1715032.1"/>
    <property type="molecule type" value="Genomic_DNA"/>
</dbReference>
<dbReference type="Gene3D" id="3.40.50.80">
    <property type="entry name" value="Nucleotide-binding domain of ferredoxin-NADP reductase (FNR) module"/>
    <property type="match status" value="1"/>
</dbReference>
<dbReference type="AlphaFoldDB" id="A0AAE3B787"/>
<dbReference type="Gene3D" id="3.10.20.30">
    <property type="match status" value="1"/>
</dbReference>
<dbReference type="InterPro" id="IPR039261">
    <property type="entry name" value="FNR_nucleotide-bd"/>
</dbReference>
<evidence type="ECO:0000256" key="3">
    <source>
        <dbReference type="ARBA" id="ARBA00022723"/>
    </source>
</evidence>
<dbReference type="InterPro" id="IPR050415">
    <property type="entry name" value="MRET"/>
</dbReference>
<evidence type="ECO:0000256" key="6">
    <source>
        <dbReference type="ARBA" id="ARBA00023014"/>
    </source>
</evidence>
<accession>A0AAE3B787</accession>
<evidence type="ECO:0000259" key="9">
    <source>
        <dbReference type="PROSITE" id="PS51384"/>
    </source>
</evidence>
<dbReference type="SUPFAM" id="SSF54292">
    <property type="entry name" value="2Fe-2S ferredoxin-like"/>
    <property type="match status" value="1"/>
</dbReference>
<dbReference type="InterPro" id="IPR017938">
    <property type="entry name" value="Riboflavin_synthase-like_b-brl"/>
</dbReference>
<keyword evidence="6" id="KW-0411">Iron-sulfur</keyword>
<dbReference type="InterPro" id="IPR001041">
    <property type="entry name" value="2Fe-2S_ferredoxin-type"/>
</dbReference>